<feature type="region of interest" description="Disordered" evidence="7">
    <location>
        <begin position="75"/>
        <end position="176"/>
    </location>
</feature>
<comment type="subcellular location">
    <subcellularLocation>
        <location evidence="1">Membrane</location>
        <topology evidence="1">Single-pass membrane protein</topology>
    </subcellularLocation>
</comment>
<evidence type="ECO:0000313" key="11">
    <source>
        <dbReference type="EMBL" id="PTQ36559.1"/>
    </source>
</evidence>
<sequence>MTVYTSNSPKKAHAHRWSDTRRRIFHKKYACLWILIALLPFLVLRLVFFYASPFLLFGAPAENEAELRTELEFPSPGVSRSVHKQSALPPDVNAVKSQPNPEPSPSPHTESKAPIVVQPPTEADADDQESELVELTSSSAKEDVEKDEDLGLPEDNEKKAAETWQAPPENTNVDDNQGIEQVTISNASALAPAAPGECDLYDGDWVYDPEGPLYTNATCFYMQGHQNCMRNGRPDSAYMYWKWQPRFCELPRFDGKAFLTKFWGKTIGFVGDSLSRNQMQSLLCMLSQVEIPDMVYQNEGDKNVRWLFKKHQVTLATIWSPYLLKETLVELKGIEEGQSKLFTDTLDEEWTSVMKDFDVMVLSIGQWYFKSSIYIENDEIIGCHYCPGHNYTEIGFFQAYRKAVRSVLDKVTKDYQGLAIMSTFALEHFENGSWDNGGACRREQPLKKEEWPLQGLNYDMHEIVMQEYQTTVQRKKRPNKKVQLGLLDVTKLSLLRADGHPGPFRDYHPFEGKPPGTHVQNDCLHWCLPGPVDTWNQFLVQIVSSRLRI</sequence>
<evidence type="ECO:0000256" key="2">
    <source>
        <dbReference type="ARBA" id="ARBA00007727"/>
    </source>
</evidence>
<feature type="compositionally biased region" description="Acidic residues" evidence="7">
    <location>
        <begin position="123"/>
        <end position="132"/>
    </location>
</feature>
<dbReference type="PANTHER" id="PTHR32285">
    <property type="entry name" value="PROTEIN TRICHOME BIREFRINGENCE-LIKE 9-RELATED"/>
    <property type="match status" value="1"/>
</dbReference>
<protein>
    <submittedName>
        <fullName evidence="12">Mannan O-acetyltransferase 1</fullName>
    </submittedName>
</protein>
<keyword evidence="13" id="KW-1185">Reference proteome</keyword>
<feature type="domain" description="Trichome birefringence-like C-terminal" evidence="9">
    <location>
        <begin position="250"/>
        <end position="541"/>
    </location>
</feature>
<keyword evidence="5 8" id="KW-1133">Transmembrane helix</keyword>
<evidence type="ECO:0000259" key="10">
    <source>
        <dbReference type="Pfam" id="PF14416"/>
    </source>
</evidence>
<dbReference type="Pfam" id="PF13839">
    <property type="entry name" value="PC-Esterase"/>
    <property type="match status" value="1"/>
</dbReference>
<dbReference type="GO" id="GO:0005794">
    <property type="term" value="C:Golgi apparatus"/>
    <property type="evidence" value="ECO:0000318"/>
    <property type="project" value="GO_Central"/>
</dbReference>
<dbReference type="InterPro" id="IPR029962">
    <property type="entry name" value="TBL"/>
</dbReference>
<dbReference type="EMBL" id="PP856386">
    <property type="protein sequence ID" value="XCB13514.1"/>
    <property type="molecule type" value="mRNA"/>
</dbReference>
<evidence type="ECO:0000256" key="7">
    <source>
        <dbReference type="SAM" id="MobiDB-lite"/>
    </source>
</evidence>
<dbReference type="EMBL" id="KZ772735">
    <property type="protein sequence ID" value="PTQ36559.1"/>
    <property type="molecule type" value="Genomic_DNA"/>
</dbReference>
<dbReference type="Proteomes" id="UP000244005">
    <property type="component" value="Unassembled WGS sequence"/>
</dbReference>
<evidence type="ECO:0000256" key="4">
    <source>
        <dbReference type="ARBA" id="ARBA00022968"/>
    </source>
</evidence>
<accession>A0A2R6WRT0</accession>
<dbReference type="InterPro" id="IPR026057">
    <property type="entry name" value="TBL_C"/>
</dbReference>
<evidence type="ECO:0000256" key="6">
    <source>
        <dbReference type="ARBA" id="ARBA00023136"/>
    </source>
</evidence>
<keyword evidence="6 8" id="KW-0472">Membrane</keyword>
<evidence type="ECO:0000259" key="9">
    <source>
        <dbReference type="Pfam" id="PF13839"/>
    </source>
</evidence>
<evidence type="ECO:0000256" key="1">
    <source>
        <dbReference type="ARBA" id="ARBA00004167"/>
    </source>
</evidence>
<feature type="domain" description="Trichome birefringence-like N-terminal" evidence="10">
    <location>
        <begin position="197"/>
        <end position="249"/>
    </location>
</feature>
<dbReference type="Gramene" id="Mp8g08270.1">
    <property type="protein sequence ID" value="Mp8g08270.1.cds"/>
    <property type="gene ID" value="Mp8g08270"/>
</dbReference>
<evidence type="ECO:0000313" key="12">
    <source>
        <dbReference type="EMBL" id="XCB13514.1"/>
    </source>
</evidence>
<evidence type="ECO:0000256" key="5">
    <source>
        <dbReference type="ARBA" id="ARBA00022989"/>
    </source>
</evidence>
<dbReference type="InterPro" id="IPR025846">
    <property type="entry name" value="TBL_N"/>
</dbReference>
<keyword evidence="3 8" id="KW-0812">Transmembrane</keyword>
<keyword evidence="4" id="KW-0735">Signal-anchor</keyword>
<proteinExistence type="evidence at transcript level"/>
<dbReference type="PANTHER" id="PTHR32285:SF48">
    <property type="entry name" value="PROTEIN TRICHOME BIREFRINGENCE-LIKE 19"/>
    <property type="match status" value="1"/>
</dbReference>
<evidence type="ECO:0000313" key="13">
    <source>
        <dbReference type="Proteomes" id="UP000244005"/>
    </source>
</evidence>
<dbReference type="AlphaFoldDB" id="A0A2R6WRT0"/>
<gene>
    <name evidence="12" type="primary">MOAT1</name>
    <name evidence="11" type="ORF">MARPO_0063s0091</name>
</gene>
<reference evidence="12" key="3">
    <citation type="journal article" date="2024" name="Plant Cell Physiol.">
        <title>Ancient origin of acetyltransferases catalyzing O-acetylation of plant cell wall polysaccharides.</title>
        <authorList>
            <person name="Zhong R."/>
            <person name="Adams E.R."/>
            <person name="Ye Z.H."/>
        </authorList>
    </citation>
    <scope>NUCLEOTIDE SEQUENCE</scope>
</reference>
<dbReference type="OMA" id="HPNPFAG"/>
<feature type="compositionally biased region" description="Acidic residues" evidence="7">
    <location>
        <begin position="145"/>
        <end position="154"/>
    </location>
</feature>
<organism evidence="11 13">
    <name type="scientific">Marchantia polymorpha</name>
    <name type="common">Common liverwort</name>
    <name type="synonym">Marchantia aquatica</name>
    <dbReference type="NCBI Taxonomy" id="3197"/>
    <lineage>
        <taxon>Eukaryota</taxon>
        <taxon>Viridiplantae</taxon>
        <taxon>Streptophyta</taxon>
        <taxon>Embryophyta</taxon>
        <taxon>Marchantiophyta</taxon>
        <taxon>Marchantiopsida</taxon>
        <taxon>Marchantiidae</taxon>
        <taxon>Marchantiales</taxon>
        <taxon>Marchantiaceae</taxon>
        <taxon>Marchantia</taxon>
    </lineage>
</organism>
<evidence type="ECO:0000256" key="8">
    <source>
        <dbReference type="SAM" id="Phobius"/>
    </source>
</evidence>
<reference evidence="13" key="1">
    <citation type="journal article" date="2017" name="Cell">
        <title>Insights into land plant evolution garnered from the Marchantia polymorpha genome.</title>
        <authorList>
            <person name="Bowman J.L."/>
            <person name="Kohchi T."/>
            <person name="Yamato K.T."/>
            <person name="Jenkins J."/>
            <person name="Shu S."/>
            <person name="Ishizaki K."/>
            <person name="Yamaoka S."/>
            <person name="Nishihama R."/>
            <person name="Nakamura Y."/>
            <person name="Berger F."/>
            <person name="Adam C."/>
            <person name="Aki S.S."/>
            <person name="Althoff F."/>
            <person name="Araki T."/>
            <person name="Arteaga-Vazquez M.A."/>
            <person name="Balasubrmanian S."/>
            <person name="Barry K."/>
            <person name="Bauer D."/>
            <person name="Boehm C.R."/>
            <person name="Briginshaw L."/>
            <person name="Caballero-Perez J."/>
            <person name="Catarino B."/>
            <person name="Chen F."/>
            <person name="Chiyoda S."/>
            <person name="Chovatia M."/>
            <person name="Davies K.M."/>
            <person name="Delmans M."/>
            <person name="Demura T."/>
            <person name="Dierschke T."/>
            <person name="Dolan L."/>
            <person name="Dorantes-Acosta A.E."/>
            <person name="Eklund D.M."/>
            <person name="Florent S.N."/>
            <person name="Flores-Sandoval E."/>
            <person name="Fujiyama A."/>
            <person name="Fukuzawa H."/>
            <person name="Galik B."/>
            <person name="Grimanelli D."/>
            <person name="Grimwood J."/>
            <person name="Grossniklaus U."/>
            <person name="Hamada T."/>
            <person name="Haseloff J."/>
            <person name="Hetherington A.J."/>
            <person name="Higo A."/>
            <person name="Hirakawa Y."/>
            <person name="Hundley H.N."/>
            <person name="Ikeda Y."/>
            <person name="Inoue K."/>
            <person name="Inoue S.I."/>
            <person name="Ishida S."/>
            <person name="Jia Q."/>
            <person name="Kakita M."/>
            <person name="Kanazawa T."/>
            <person name="Kawai Y."/>
            <person name="Kawashima T."/>
            <person name="Kennedy M."/>
            <person name="Kinose K."/>
            <person name="Kinoshita T."/>
            <person name="Kohara Y."/>
            <person name="Koide E."/>
            <person name="Komatsu K."/>
            <person name="Kopischke S."/>
            <person name="Kubo M."/>
            <person name="Kyozuka J."/>
            <person name="Lagercrantz U."/>
            <person name="Lin S.S."/>
            <person name="Lindquist E."/>
            <person name="Lipzen A.M."/>
            <person name="Lu C.W."/>
            <person name="De Luna E."/>
            <person name="Martienssen R.A."/>
            <person name="Minamino N."/>
            <person name="Mizutani M."/>
            <person name="Mizutani M."/>
            <person name="Mochizuki N."/>
            <person name="Monte I."/>
            <person name="Mosher R."/>
            <person name="Nagasaki H."/>
            <person name="Nakagami H."/>
            <person name="Naramoto S."/>
            <person name="Nishitani K."/>
            <person name="Ohtani M."/>
            <person name="Okamoto T."/>
            <person name="Okumura M."/>
            <person name="Phillips J."/>
            <person name="Pollak B."/>
            <person name="Reinders A."/>
            <person name="Rovekamp M."/>
            <person name="Sano R."/>
            <person name="Sawa S."/>
            <person name="Schmid M.W."/>
            <person name="Shirakawa M."/>
            <person name="Solano R."/>
            <person name="Spunde A."/>
            <person name="Suetsugu N."/>
            <person name="Sugano S."/>
            <person name="Sugiyama A."/>
            <person name="Sun R."/>
            <person name="Suzuki Y."/>
            <person name="Takenaka M."/>
            <person name="Takezawa D."/>
            <person name="Tomogane H."/>
            <person name="Tsuzuki M."/>
            <person name="Ueda T."/>
            <person name="Umeda M."/>
            <person name="Ward J.M."/>
            <person name="Watanabe Y."/>
            <person name="Yazaki K."/>
            <person name="Yokoyama R."/>
            <person name="Yoshitake Y."/>
            <person name="Yotsui I."/>
            <person name="Zachgo S."/>
            <person name="Schmutz J."/>
        </authorList>
    </citation>
    <scope>NUCLEOTIDE SEQUENCE [LARGE SCALE GENOMIC DNA]</scope>
    <source>
        <strain evidence="13">Tak-1</strain>
    </source>
</reference>
<dbReference type="GO" id="GO:0016020">
    <property type="term" value="C:membrane"/>
    <property type="evidence" value="ECO:0007669"/>
    <property type="project" value="UniProtKB-SubCell"/>
</dbReference>
<reference evidence="11" key="2">
    <citation type="submission" date="2017-12" db="EMBL/GenBank/DDBJ databases">
        <title>WGS assembly of Marchantia polymorpha.</title>
        <authorList>
            <person name="Bowman J.L."/>
            <person name="Kohchi T."/>
            <person name="Yamato K.T."/>
            <person name="Jenkins J."/>
            <person name="Shu S."/>
            <person name="Ishizaki K."/>
            <person name="Yamaoka S."/>
            <person name="Nishihama R."/>
            <person name="Nakamura Y."/>
            <person name="Berger F."/>
            <person name="Adam C."/>
            <person name="Aki S.S."/>
            <person name="Althoff F."/>
            <person name="Araki T."/>
            <person name="Arteaga-Vazquez M.A."/>
            <person name="Balasubrmanian S."/>
            <person name="Bauer D."/>
            <person name="Boehm C.R."/>
            <person name="Briginshaw L."/>
            <person name="Caballero-Perez J."/>
            <person name="Catarino B."/>
            <person name="Chen F."/>
            <person name="Chiyoda S."/>
            <person name="Chovatia M."/>
            <person name="Davies K.M."/>
            <person name="Delmans M."/>
            <person name="Demura T."/>
            <person name="Dierschke T."/>
            <person name="Dolan L."/>
            <person name="Dorantes-Acosta A.E."/>
            <person name="Eklund D.M."/>
            <person name="Florent S.N."/>
            <person name="Flores-Sandoval E."/>
            <person name="Fujiyama A."/>
            <person name="Fukuzawa H."/>
            <person name="Galik B."/>
            <person name="Grimanelli D."/>
            <person name="Grimwood J."/>
            <person name="Grossniklaus U."/>
            <person name="Hamada T."/>
            <person name="Haseloff J."/>
            <person name="Hetherington A.J."/>
            <person name="Higo A."/>
            <person name="Hirakawa Y."/>
            <person name="Hundley H.N."/>
            <person name="Ikeda Y."/>
            <person name="Inoue K."/>
            <person name="Inoue S."/>
            <person name="Ishida S."/>
            <person name="Jia Q."/>
            <person name="Kakita M."/>
            <person name="Kanazawa T."/>
            <person name="Kawai Y."/>
            <person name="Kawashima T."/>
            <person name="Kennedy M."/>
            <person name="Kinose K."/>
            <person name="Kinoshita T."/>
            <person name="Kohara Y."/>
            <person name="Koide E."/>
            <person name="Komatsu K."/>
            <person name="Kopischke S."/>
            <person name="Kubo M."/>
            <person name="Kyozuka J."/>
            <person name="Lagercrantz U."/>
            <person name="Lin S.S."/>
            <person name="Lindquist E."/>
            <person name="Lipzen A.M."/>
            <person name="Lu C."/>
            <person name="Luna E.D."/>
            <person name="Martienssen R.A."/>
            <person name="Minamino N."/>
            <person name="Mizutani M."/>
            <person name="Mizutani M."/>
            <person name="Mochizuki N."/>
            <person name="Monte I."/>
            <person name="Mosher R."/>
            <person name="Nagasaki H."/>
            <person name="Nakagami H."/>
            <person name="Naramoto S."/>
            <person name="Nishitani K."/>
            <person name="Ohtani M."/>
            <person name="Okamoto T."/>
            <person name="Okumura M."/>
            <person name="Phillips J."/>
            <person name="Pollak B."/>
            <person name="Reinders A."/>
            <person name="Roevekamp M."/>
            <person name="Sano R."/>
            <person name="Sawa S."/>
            <person name="Schmid M.W."/>
            <person name="Shirakawa M."/>
            <person name="Solano R."/>
            <person name="Spunde A."/>
            <person name="Suetsugu N."/>
            <person name="Sugano S."/>
            <person name="Sugiyama A."/>
            <person name="Sun R."/>
            <person name="Suzuki Y."/>
            <person name="Takenaka M."/>
            <person name="Takezawa D."/>
            <person name="Tomogane H."/>
            <person name="Tsuzuki M."/>
            <person name="Ueda T."/>
            <person name="Umeda M."/>
            <person name="Ward J.M."/>
            <person name="Watanabe Y."/>
            <person name="Yazaki K."/>
            <person name="Yokoyama R."/>
            <person name="Yoshitake Y."/>
            <person name="Yotsui I."/>
            <person name="Zachgo S."/>
            <person name="Schmutz J."/>
        </authorList>
    </citation>
    <scope>NUCLEOTIDE SEQUENCE [LARGE SCALE GENOMIC DNA]</scope>
    <source>
        <strain evidence="11">Tak-1</strain>
    </source>
</reference>
<dbReference type="OrthoDB" id="1933670at2759"/>
<evidence type="ECO:0000256" key="3">
    <source>
        <dbReference type="ARBA" id="ARBA00022692"/>
    </source>
</evidence>
<comment type="similarity">
    <text evidence="2">Belongs to the PC-esterase family. TBL subfamily.</text>
</comment>
<dbReference type="GO" id="GO:0016413">
    <property type="term" value="F:O-acetyltransferase activity"/>
    <property type="evidence" value="ECO:0000318"/>
    <property type="project" value="GO_Central"/>
</dbReference>
<name>A0A2R6WRT0_MARPO</name>
<feature type="transmembrane region" description="Helical" evidence="8">
    <location>
        <begin position="30"/>
        <end position="51"/>
    </location>
</feature>
<dbReference type="Pfam" id="PF14416">
    <property type="entry name" value="PMR5N"/>
    <property type="match status" value="1"/>
</dbReference>